<sequence>MSSGSPRVLRTLNERATLELLLRSGPLTRGELESLTGLSKASAAEVLRRLESARLVKKGGRKPGSAGPAAHMWALDGSCCHVAGVDVTPDALDVAVADLTGQVVGEHRMATPGIHDPMGSLAVAVAEAARAAGLRTTDLDQIVVGMPGVIDVVGDRLDSVIQLPSWEHVHDLSPLRARLGNDRVRMENDVNLVAVEEMVKGSARDAESFALFWLGRGIGAGVVLNGALLRGATGRGGEIGSIVVPDPAERGRVLGPEGGSLDSILGAEAVLRLARAHGLAAGTGSGGPAADSAVSGAADAVSRAVADGSTGFLEALAARMAVGVIALVGVLDPHLVVLGGSLCAAGGEELRRMVAVRLATTALARTPLVLSAVSGNAVRAGAVEFALGIAREQVFKAGTAGR</sequence>
<organism evidence="2 3">
    <name type="scientific">Streptosporangium roseum (strain ATCC 12428 / DSM 43021 / JCM 3005 / KCTC 9067 / NCIMB 10171 / NRRL 2505 / NI 9100)</name>
    <dbReference type="NCBI Taxonomy" id="479432"/>
    <lineage>
        <taxon>Bacteria</taxon>
        <taxon>Bacillati</taxon>
        <taxon>Actinomycetota</taxon>
        <taxon>Actinomycetes</taxon>
        <taxon>Streptosporangiales</taxon>
        <taxon>Streptosporangiaceae</taxon>
        <taxon>Streptosporangium</taxon>
    </lineage>
</organism>
<dbReference type="Proteomes" id="UP000002029">
    <property type="component" value="Chromosome"/>
</dbReference>
<dbReference type="Gene3D" id="1.10.10.10">
    <property type="entry name" value="Winged helix-like DNA-binding domain superfamily/Winged helix DNA-binding domain"/>
    <property type="match status" value="1"/>
</dbReference>
<dbReference type="KEGG" id="sro:Sros_5531"/>
<dbReference type="InterPro" id="IPR036388">
    <property type="entry name" value="WH-like_DNA-bd_sf"/>
</dbReference>
<dbReference type="HOGENOM" id="CLU_036604_13_3_11"/>
<dbReference type="RefSeq" id="WP_012892022.1">
    <property type="nucleotide sequence ID" value="NC_013595.1"/>
</dbReference>
<evidence type="ECO:0000313" key="2">
    <source>
        <dbReference type="EMBL" id="ACZ88285.1"/>
    </source>
</evidence>
<dbReference type="InterPro" id="IPR000600">
    <property type="entry name" value="ROK"/>
</dbReference>
<dbReference type="AlphaFoldDB" id="D2BFC7"/>
<comment type="similarity">
    <text evidence="1">Belongs to the ROK (NagC/XylR) family.</text>
</comment>
<protein>
    <submittedName>
        <fullName evidence="2">Transcriptional regulator ROK family</fullName>
    </submittedName>
</protein>
<dbReference type="InterPro" id="IPR043129">
    <property type="entry name" value="ATPase_NBD"/>
</dbReference>
<dbReference type="STRING" id="479432.Sros_5531"/>
<dbReference type="eggNOG" id="COG1940">
    <property type="taxonomic scope" value="Bacteria"/>
</dbReference>
<dbReference type="SUPFAM" id="SSF46785">
    <property type="entry name" value="Winged helix' DNA-binding domain"/>
    <property type="match status" value="1"/>
</dbReference>
<evidence type="ECO:0000256" key="1">
    <source>
        <dbReference type="ARBA" id="ARBA00006479"/>
    </source>
</evidence>
<dbReference type="Gene3D" id="3.30.420.40">
    <property type="match status" value="2"/>
</dbReference>
<gene>
    <name evidence="2" type="ordered locus">Sros_5531</name>
</gene>
<name>D2BFC7_STRRD</name>
<proteinExistence type="inferred from homology"/>
<dbReference type="SUPFAM" id="SSF53067">
    <property type="entry name" value="Actin-like ATPase domain"/>
    <property type="match status" value="1"/>
</dbReference>
<dbReference type="InterPro" id="IPR036390">
    <property type="entry name" value="WH_DNA-bd_sf"/>
</dbReference>
<dbReference type="eggNOG" id="COG1846">
    <property type="taxonomic scope" value="Bacteria"/>
</dbReference>
<dbReference type="EMBL" id="CP001814">
    <property type="protein sequence ID" value="ACZ88285.1"/>
    <property type="molecule type" value="Genomic_DNA"/>
</dbReference>
<dbReference type="PANTHER" id="PTHR18964">
    <property type="entry name" value="ROK (REPRESSOR, ORF, KINASE) FAMILY"/>
    <property type="match status" value="1"/>
</dbReference>
<dbReference type="PANTHER" id="PTHR18964:SF149">
    <property type="entry name" value="BIFUNCTIONAL UDP-N-ACETYLGLUCOSAMINE 2-EPIMERASE_N-ACETYLMANNOSAMINE KINASE"/>
    <property type="match status" value="1"/>
</dbReference>
<keyword evidence="3" id="KW-1185">Reference proteome</keyword>
<evidence type="ECO:0000313" key="3">
    <source>
        <dbReference type="Proteomes" id="UP000002029"/>
    </source>
</evidence>
<reference evidence="2 3" key="1">
    <citation type="journal article" date="2010" name="Stand. Genomic Sci.">
        <title>Complete genome sequence of Streptosporangium roseum type strain (NI 9100).</title>
        <authorList>
            <person name="Nolan M."/>
            <person name="Sikorski J."/>
            <person name="Jando M."/>
            <person name="Lucas S."/>
            <person name="Lapidus A."/>
            <person name="Glavina Del Rio T."/>
            <person name="Chen F."/>
            <person name="Tice H."/>
            <person name="Pitluck S."/>
            <person name="Cheng J.F."/>
            <person name="Chertkov O."/>
            <person name="Sims D."/>
            <person name="Meincke L."/>
            <person name="Brettin T."/>
            <person name="Han C."/>
            <person name="Detter J.C."/>
            <person name="Bruce D."/>
            <person name="Goodwin L."/>
            <person name="Land M."/>
            <person name="Hauser L."/>
            <person name="Chang Y.J."/>
            <person name="Jeffries C.D."/>
            <person name="Ivanova N."/>
            <person name="Mavromatis K."/>
            <person name="Mikhailova N."/>
            <person name="Chen A."/>
            <person name="Palaniappan K."/>
            <person name="Chain P."/>
            <person name="Rohde M."/>
            <person name="Goker M."/>
            <person name="Bristow J."/>
            <person name="Eisen J.A."/>
            <person name="Markowitz V."/>
            <person name="Hugenholtz P."/>
            <person name="Kyrpides N.C."/>
            <person name="Klenk H.P."/>
        </authorList>
    </citation>
    <scope>NUCLEOTIDE SEQUENCE [LARGE SCALE GENOMIC DNA]</scope>
    <source>
        <strain evidence="3">ATCC 12428 / DSM 43021 / JCM 3005 / NI 9100</strain>
    </source>
</reference>
<accession>D2BFC7</accession>
<dbReference type="Pfam" id="PF00480">
    <property type="entry name" value="ROK"/>
    <property type="match status" value="1"/>
</dbReference>